<keyword evidence="2" id="KW-1133">Transmembrane helix</keyword>
<dbReference type="InterPro" id="IPR027231">
    <property type="entry name" value="Semaphorin"/>
</dbReference>
<comment type="caution">
    <text evidence="1">Lacks conserved residue(s) required for the propagation of feature annotation.</text>
</comment>
<dbReference type="InterPro" id="IPR015943">
    <property type="entry name" value="WD40/YVTN_repeat-like_dom_sf"/>
</dbReference>
<dbReference type="GO" id="GO:0005886">
    <property type="term" value="C:plasma membrane"/>
    <property type="evidence" value="ECO:0007669"/>
    <property type="project" value="TreeGrafter"/>
</dbReference>
<dbReference type="PANTHER" id="PTHR11036">
    <property type="entry name" value="SEMAPHORIN"/>
    <property type="match status" value="1"/>
</dbReference>
<dbReference type="Pfam" id="PF01403">
    <property type="entry name" value="Sema"/>
    <property type="match status" value="1"/>
</dbReference>
<feature type="transmembrane region" description="Helical" evidence="2">
    <location>
        <begin position="875"/>
        <end position="900"/>
    </location>
</feature>
<keyword evidence="2" id="KW-0472">Membrane</keyword>
<sequence length="1121" mass="127937">MWKIRLTLFVLGWKTLLVVFSIFHLLCSFCASEKQTSTSLLNATLTSTTALSRPLENLPVDRDIQDSATSDMELNTEMVVQKFPETAIISSWKLTDYRVLYIEDLLQNNVGATFYDARISNYTQFVFLPKQLAIFVVGNTATILKLDMTSFFLMDSFTLPQPTKPNTACRDPRNCKEATEISLLAMMPNEHMVWFCYVHHFQYLNRPPQHVESRCMVPQVGNLAEALVQWENPHFNSLDPRQSASILNAADGYTYISAFAPDYVRIFRAHMPDWNGRVNWTGALVTDKSRVFISEPATVMLTFETENEVYFVLREESAASKSKCIQACDNKGSPGMFEGSVSDVARLVRICKGDRGGLPHVSAENFGTFAKSDLQCQAADRDGNYYTYTHISKAYWDNSTQRLYAVFTTEKWAPMGSALCVYTKLNIQSSFDGPLLESSAVDTSLPPTPVPNSFVNICQRFNSMNLTMEELDFGRRLSLRYPNRYEPVYPLYKRALFVQTGILWVHLQVYDLPPLPTYFHFGNPARTTIIWLGSKRSLDKIVVYQPTNSIDADDSLPVVCKLNEVHIGRSLNILKQPFDVNEQKKQQHQERVRRHKGREVLKRSAKELYLKFWRLNSQSSEIPAAKEPAEEIREVKVLFPRLFVITDRQILWLPLTDCSRSIGFEECLESKDPHCGWSWRDGQCMNGYDERNTQTSSWFNTFSPSVDRRSVEKTQCPLERPTKHQKDTAWSPWYRCRWLDVQGDPPNPNSDTESPIRTFSRALGYCQCRVCLSQWECILGTQEVINCTRSERNWLDWSVWSPCDLKTGVQTRERRCRPNAICVGSSREQRFCSEISVWSNPFQDNKISDKLSFSPQARIKPATIMANLNGDSFNVAYVILIALCCLLIGVFITSFVFCLFPRFSHICRPDGYNRCTIEQSCRHSLPVSRINSDWNNETPNSANKCWNEVETDKVDWIEKPLNHCGQSLDPEARYQALMEKPPGGNKLERSDRKRTGFSRNFTASQQPLLSGSPVPSPVSIPSGVSTASMCIRDKFTFEHLTDPPEDPKASLTQPPSMILDLKHTNSPVLCMSQYLTVSNNCESAENSSVERSLNTPQCAQNSLVFSNQRNRAEHNSFQEDN</sequence>
<evidence type="ECO:0000313" key="5">
    <source>
        <dbReference type="Proteomes" id="UP000308267"/>
    </source>
</evidence>
<dbReference type="AlphaFoldDB" id="A0A4S2LRD6"/>
<evidence type="ECO:0000256" key="1">
    <source>
        <dbReference type="PROSITE-ProRule" id="PRU00352"/>
    </source>
</evidence>
<evidence type="ECO:0000313" key="4">
    <source>
        <dbReference type="EMBL" id="TGZ63899.1"/>
    </source>
</evidence>
<dbReference type="SUPFAM" id="SSF103575">
    <property type="entry name" value="Plexin repeat"/>
    <property type="match status" value="1"/>
</dbReference>
<dbReference type="STRING" id="147828.A0A4S2LRD6"/>
<dbReference type="EMBL" id="SJOL01006981">
    <property type="protein sequence ID" value="TGZ63899.1"/>
    <property type="molecule type" value="Genomic_DNA"/>
</dbReference>
<dbReference type="SUPFAM" id="SSF101912">
    <property type="entry name" value="Sema domain"/>
    <property type="match status" value="1"/>
</dbReference>
<dbReference type="SMART" id="SM00630">
    <property type="entry name" value="Sema"/>
    <property type="match status" value="1"/>
</dbReference>
<accession>A0A4S2LRD6</accession>
<keyword evidence="2" id="KW-0812">Transmembrane</keyword>
<dbReference type="OrthoDB" id="9988752at2759"/>
<dbReference type="PANTHER" id="PTHR11036:SF127">
    <property type="entry name" value="SEMAPHORIN-1A"/>
    <property type="match status" value="1"/>
</dbReference>
<evidence type="ECO:0000259" key="3">
    <source>
        <dbReference type="PROSITE" id="PS51004"/>
    </source>
</evidence>
<feature type="domain" description="Sema" evidence="3">
    <location>
        <begin position="98"/>
        <end position="605"/>
    </location>
</feature>
<protein>
    <recommendedName>
        <fullName evidence="3">Sema domain-containing protein</fullName>
    </recommendedName>
</protein>
<keyword evidence="5" id="KW-1185">Reference proteome</keyword>
<evidence type="ECO:0000256" key="2">
    <source>
        <dbReference type="SAM" id="Phobius"/>
    </source>
</evidence>
<reference evidence="4 5" key="1">
    <citation type="journal article" date="2019" name="BMC Genomics">
        <title>New insights from Opisthorchis felineus genome: update on genomics of the epidemiologically important liver flukes.</title>
        <authorList>
            <person name="Ershov N.I."/>
            <person name="Mordvinov V.A."/>
            <person name="Prokhortchouk E.B."/>
            <person name="Pakharukova M.Y."/>
            <person name="Gunbin K.V."/>
            <person name="Ustyantsev K."/>
            <person name="Genaev M.A."/>
            <person name="Blinov A.G."/>
            <person name="Mazur A."/>
            <person name="Boulygina E."/>
            <person name="Tsygankova S."/>
            <person name="Khrameeva E."/>
            <person name="Chekanov N."/>
            <person name="Fan G."/>
            <person name="Xiao A."/>
            <person name="Zhang H."/>
            <person name="Xu X."/>
            <person name="Yang H."/>
            <person name="Solovyev V."/>
            <person name="Lee S.M."/>
            <person name="Liu X."/>
            <person name="Afonnikov D.A."/>
            <person name="Skryabin K.G."/>
        </authorList>
    </citation>
    <scope>NUCLEOTIDE SEQUENCE [LARGE SCALE GENOMIC DNA]</scope>
    <source>
        <strain evidence="4">AK-0245</strain>
        <tissue evidence="4">Whole organism</tissue>
    </source>
</reference>
<dbReference type="GO" id="GO:0030215">
    <property type="term" value="F:semaphorin receptor binding"/>
    <property type="evidence" value="ECO:0007669"/>
    <property type="project" value="InterPro"/>
</dbReference>
<dbReference type="Gene3D" id="2.130.10.10">
    <property type="entry name" value="YVTN repeat-like/Quinoprotein amine dehydrogenase"/>
    <property type="match status" value="1"/>
</dbReference>
<gene>
    <name evidence="4" type="ORF">CRM22_006647</name>
</gene>
<dbReference type="InterPro" id="IPR000884">
    <property type="entry name" value="TSP1_rpt"/>
</dbReference>
<dbReference type="InterPro" id="IPR001627">
    <property type="entry name" value="Semap_dom"/>
</dbReference>
<name>A0A4S2LRD6_OPIFE</name>
<dbReference type="GO" id="GO:0030335">
    <property type="term" value="P:positive regulation of cell migration"/>
    <property type="evidence" value="ECO:0007669"/>
    <property type="project" value="TreeGrafter"/>
</dbReference>
<dbReference type="GO" id="GO:0007411">
    <property type="term" value="P:axon guidance"/>
    <property type="evidence" value="ECO:0007669"/>
    <property type="project" value="TreeGrafter"/>
</dbReference>
<comment type="caution">
    <text evidence="4">The sequence shown here is derived from an EMBL/GenBank/DDBJ whole genome shotgun (WGS) entry which is preliminary data.</text>
</comment>
<dbReference type="PROSITE" id="PS50092">
    <property type="entry name" value="TSP1"/>
    <property type="match status" value="1"/>
</dbReference>
<dbReference type="PROSITE" id="PS51004">
    <property type="entry name" value="SEMA"/>
    <property type="match status" value="1"/>
</dbReference>
<dbReference type="GO" id="GO:0045499">
    <property type="term" value="F:chemorepellent activity"/>
    <property type="evidence" value="ECO:0007669"/>
    <property type="project" value="TreeGrafter"/>
</dbReference>
<dbReference type="GO" id="GO:0071526">
    <property type="term" value="P:semaphorin-plexin signaling pathway"/>
    <property type="evidence" value="ECO:0007669"/>
    <property type="project" value="TreeGrafter"/>
</dbReference>
<proteinExistence type="predicted"/>
<dbReference type="Proteomes" id="UP000308267">
    <property type="component" value="Unassembled WGS sequence"/>
</dbReference>
<dbReference type="InterPro" id="IPR036352">
    <property type="entry name" value="Semap_dom_sf"/>
</dbReference>
<organism evidence="4 5">
    <name type="scientific">Opisthorchis felineus</name>
    <dbReference type="NCBI Taxonomy" id="147828"/>
    <lineage>
        <taxon>Eukaryota</taxon>
        <taxon>Metazoa</taxon>
        <taxon>Spiralia</taxon>
        <taxon>Lophotrochozoa</taxon>
        <taxon>Platyhelminthes</taxon>
        <taxon>Trematoda</taxon>
        <taxon>Digenea</taxon>
        <taxon>Opisthorchiida</taxon>
        <taxon>Opisthorchiata</taxon>
        <taxon>Opisthorchiidae</taxon>
        <taxon>Opisthorchis</taxon>
    </lineage>
</organism>